<dbReference type="InterPro" id="IPR015655">
    <property type="entry name" value="PP2C"/>
</dbReference>
<dbReference type="PANTHER" id="PTHR47992">
    <property type="entry name" value="PROTEIN PHOSPHATASE"/>
    <property type="match status" value="1"/>
</dbReference>
<gene>
    <name evidence="2" type="ORF">KQI42_07060</name>
</gene>
<evidence type="ECO:0000313" key="3">
    <source>
        <dbReference type="Proteomes" id="UP000749471"/>
    </source>
</evidence>
<dbReference type="RefSeq" id="WP_216518158.1">
    <property type="nucleotide sequence ID" value="NZ_JAHLPM010000004.1"/>
</dbReference>
<accession>A0ABS6E4C1</accession>
<keyword evidence="3" id="KW-1185">Reference proteome</keyword>
<reference evidence="2 3" key="1">
    <citation type="submission" date="2021-06" db="EMBL/GenBank/DDBJ databases">
        <authorList>
            <person name="Sun Q."/>
            <person name="Li D."/>
        </authorList>
    </citation>
    <scope>NUCLEOTIDE SEQUENCE [LARGE SCALE GENOMIC DNA]</scope>
    <source>
        <strain evidence="2 3">MSJ-40</strain>
    </source>
</reference>
<dbReference type="SMART" id="SM00332">
    <property type="entry name" value="PP2Cc"/>
    <property type="match status" value="1"/>
</dbReference>
<dbReference type="Pfam" id="PF13672">
    <property type="entry name" value="PP2C_2"/>
    <property type="match status" value="1"/>
</dbReference>
<dbReference type="InterPro" id="IPR001932">
    <property type="entry name" value="PPM-type_phosphatase-like_dom"/>
</dbReference>
<dbReference type="SMART" id="SM00331">
    <property type="entry name" value="PP2C_SIG"/>
    <property type="match status" value="1"/>
</dbReference>
<protein>
    <submittedName>
        <fullName evidence="2">Stp1/IreP family PP2C-type Ser/Thr phosphatase</fullName>
    </submittedName>
</protein>
<dbReference type="CDD" id="cd00143">
    <property type="entry name" value="PP2Cc"/>
    <property type="match status" value="1"/>
</dbReference>
<dbReference type="NCBIfam" id="NF033484">
    <property type="entry name" value="Stp1_PP2C_phos"/>
    <property type="match status" value="1"/>
</dbReference>
<evidence type="ECO:0000259" key="1">
    <source>
        <dbReference type="PROSITE" id="PS51746"/>
    </source>
</evidence>
<feature type="domain" description="PPM-type phosphatase" evidence="1">
    <location>
        <begin position="2"/>
        <end position="242"/>
    </location>
</feature>
<comment type="caution">
    <text evidence="2">The sequence shown here is derived from an EMBL/GenBank/DDBJ whole genome shotgun (WGS) entry which is preliminary data.</text>
</comment>
<sequence length="242" mass="26735">MVSGAMTDVGMVRDNNQDSYFVPVNEDIPLFVVADGMGGHKAGEIASNMAINIIKDTFLKLKTLPMDEISITKLIEQSIKEANEKIYLKSIEKEAYSGMGTTVTLAYITNHKLCIGHVGDSRAYLFKDENLIQITEDHSLVNELVKNGSITLEEAKTHPQRNIITRAVGTSETIEMDIVVREYEEGNILLLCSDGLTSMVKDSQIQDILSKEKNIQKACENLVSLSNDNGGYDNTTVIAIKF</sequence>
<dbReference type="PROSITE" id="PS51746">
    <property type="entry name" value="PPM_2"/>
    <property type="match status" value="1"/>
</dbReference>
<dbReference type="Proteomes" id="UP000749471">
    <property type="component" value="Unassembled WGS sequence"/>
</dbReference>
<organism evidence="2 3">
    <name type="scientific">Tissierella simiarum</name>
    <dbReference type="NCBI Taxonomy" id="2841534"/>
    <lineage>
        <taxon>Bacteria</taxon>
        <taxon>Bacillati</taxon>
        <taxon>Bacillota</taxon>
        <taxon>Tissierellia</taxon>
        <taxon>Tissierellales</taxon>
        <taxon>Tissierellaceae</taxon>
        <taxon>Tissierella</taxon>
    </lineage>
</organism>
<dbReference type="EMBL" id="JAHLPM010000004">
    <property type="protein sequence ID" value="MBU5437760.1"/>
    <property type="molecule type" value="Genomic_DNA"/>
</dbReference>
<name>A0ABS6E4C1_9FIRM</name>
<proteinExistence type="predicted"/>
<evidence type="ECO:0000313" key="2">
    <source>
        <dbReference type="EMBL" id="MBU5437760.1"/>
    </source>
</evidence>